<evidence type="ECO:0008006" key="3">
    <source>
        <dbReference type="Google" id="ProtNLM"/>
    </source>
</evidence>
<name>A0A1I3LE18_9BURK</name>
<dbReference type="RefSeq" id="WP_091012254.1">
    <property type="nucleotide sequence ID" value="NZ_CP041743.1"/>
</dbReference>
<evidence type="ECO:0000313" key="2">
    <source>
        <dbReference type="Proteomes" id="UP000199548"/>
    </source>
</evidence>
<protein>
    <recommendedName>
        <fullName evidence="3">DUF4157 domain-containing protein</fullName>
    </recommendedName>
</protein>
<keyword evidence="2" id="KW-1185">Reference proteome</keyword>
<dbReference type="Proteomes" id="UP000199548">
    <property type="component" value="Unassembled WGS sequence"/>
</dbReference>
<dbReference type="STRING" id="420953.SAMN05192543_104366"/>
<reference evidence="1 2" key="1">
    <citation type="submission" date="2016-10" db="EMBL/GenBank/DDBJ databases">
        <authorList>
            <person name="de Groot N.N."/>
        </authorList>
    </citation>
    <scope>NUCLEOTIDE SEQUENCE [LARGE SCALE GENOMIC DNA]</scope>
    <source>
        <strain evidence="1 2">LMG 23650</strain>
    </source>
</reference>
<organism evidence="1 2">
    <name type="scientific">Paraburkholderia megapolitana</name>
    <dbReference type="NCBI Taxonomy" id="420953"/>
    <lineage>
        <taxon>Bacteria</taxon>
        <taxon>Pseudomonadati</taxon>
        <taxon>Pseudomonadota</taxon>
        <taxon>Betaproteobacteria</taxon>
        <taxon>Burkholderiales</taxon>
        <taxon>Burkholderiaceae</taxon>
        <taxon>Paraburkholderia</taxon>
    </lineage>
</organism>
<dbReference type="EMBL" id="FOQU01000004">
    <property type="protein sequence ID" value="SFI82800.1"/>
    <property type="molecule type" value="Genomic_DNA"/>
</dbReference>
<dbReference type="OrthoDB" id="196110at2"/>
<proteinExistence type="predicted"/>
<sequence length="150" mass="16071">MVDLATVLSANLPAAIAWAEAQSQLVLNTGAPLTESGVADAKAVGVAQPERIRVLVVPHMPLPDDAALRAIALDTGLLGPDAIGLTLGHTIFIVEGHESRQLLTHECRHVHQYETAGSIAAFLPVYFQQLVTVGYYDAPFEVDAREHEID</sequence>
<evidence type="ECO:0000313" key="1">
    <source>
        <dbReference type="EMBL" id="SFI82800.1"/>
    </source>
</evidence>
<accession>A0A1I3LE18</accession>
<gene>
    <name evidence="1" type="ORF">SAMN05192543_104366</name>
</gene>
<dbReference type="AlphaFoldDB" id="A0A1I3LE18"/>